<protein>
    <submittedName>
        <fullName evidence="3">ABC transporter substrate-binding protein</fullName>
    </submittedName>
</protein>
<dbReference type="InterPro" id="IPR015168">
    <property type="entry name" value="SsuA/THI5"/>
</dbReference>
<feature type="chain" id="PRO_5045097622" evidence="1">
    <location>
        <begin position="22"/>
        <end position="340"/>
    </location>
</feature>
<dbReference type="Pfam" id="PF09084">
    <property type="entry name" value="NMT1"/>
    <property type="match status" value="1"/>
</dbReference>
<sequence>MKKLFLLLVSIMMLVVFTACGNSGSSNETAGKEKEEDKKLEEVSIMLDWYPNAVHSFLYVAQEKGYFEEEGIKVDIQFPASPTDPVNLAAAGKITMGISYQPDVLMARANEDVKVKSIAAIVRSPLNHAVFLKDSPIQTPKDLEGKKVGFPGTPVNEPLIKAMVKHDGGDPEKVEMVDVGFELGSSIVSKRVDAVVGAYINHEVPVLSHEGHETRNFDPTDYGVPNFYELIAVTSDNTWNKDQEKIKAFWRAASKGFKDTEENPDEALKILLANQDKENFPLIEEVEKESLSILLPKMKSDAGFGSQESEPWEKMSTWMKESNLLEKEPSLEETFVNIAE</sequence>
<dbReference type="InterPro" id="IPR027939">
    <property type="entry name" value="NMT1/THI5"/>
</dbReference>
<dbReference type="PANTHER" id="PTHR31528:SF3">
    <property type="entry name" value="THIAMINE BIOSYNTHESIS PROTEIN HI_0357-RELATED"/>
    <property type="match status" value="1"/>
</dbReference>
<comment type="caution">
    <text evidence="3">The sequence shown here is derived from an EMBL/GenBank/DDBJ whole genome shotgun (WGS) entry which is preliminary data.</text>
</comment>
<evidence type="ECO:0000256" key="1">
    <source>
        <dbReference type="SAM" id="SignalP"/>
    </source>
</evidence>
<dbReference type="RefSeq" id="WP_066225822.1">
    <property type="nucleotide sequence ID" value="NZ_JARTFQ010000006.1"/>
</dbReference>
<dbReference type="GeneID" id="301139834"/>
<evidence type="ECO:0000313" key="4">
    <source>
        <dbReference type="Proteomes" id="UP001342826"/>
    </source>
</evidence>
<dbReference type="PROSITE" id="PS51257">
    <property type="entry name" value="PROKAR_LIPOPROTEIN"/>
    <property type="match status" value="1"/>
</dbReference>
<accession>A0ABU6P2S8</accession>
<dbReference type="Proteomes" id="UP001342826">
    <property type="component" value="Unassembled WGS sequence"/>
</dbReference>
<dbReference type="Gene3D" id="3.40.190.10">
    <property type="entry name" value="Periplasmic binding protein-like II"/>
    <property type="match status" value="2"/>
</dbReference>
<reference evidence="3 4" key="1">
    <citation type="submission" date="2023-03" db="EMBL/GenBank/DDBJ databases">
        <title>Bacillus Genome Sequencing.</title>
        <authorList>
            <person name="Dunlap C."/>
        </authorList>
    </citation>
    <scope>NUCLEOTIDE SEQUENCE [LARGE SCALE GENOMIC DNA]</scope>
    <source>
        <strain evidence="3 4">NRS-1717</strain>
    </source>
</reference>
<proteinExistence type="predicted"/>
<dbReference type="CDD" id="cd13651">
    <property type="entry name" value="PBP2_ThiY"/>
    <property type="match status" value="1"/>
</dbReference>
<feature type="signal peptide" evidence="1">
    <location>
        <begin position="1"/>
        <end position="21"/>
    </location>
</feature>
<keyword evidence="4" id="KW-1185">Reference proteome</keyword>
<evidence type="ECO:0000259" key="2">
    <source>
        <dbReference type="Pfam" id="PF09084"/>
    </source>
</evidence>
<dbReference type="PANTHER" id="PTHR31528">
    <property type="entry name" value="4-AMINO-5-HYDROXYMETHYL-2-METHYLPYRIMIDINE PHOSPHATE SYNTHASE THI11-RELATED"/>
    <property type="match status" value="1"/>
</dbReference>
<name>A0ABU6P2S8_9BACI</name>
<dbReference type="EMBL" id="JARTFS010000018">
    <property type="protein sequence ID" value="MED4403649.1"/>
    <property type="molecule type" value="Genomic_DNA"/>
</dbReference>
<keyword evidence="1" id="KW-0732">Signal</keyword>
<dbReference type="SUPFAM" id="SSF53850">
    <property type="entry name" value="Periplasmic binding protein-like II"/>
    <property type="match status" value="1"/>
</dbReference>
<organism evidence="3 4">
    <name type="scientific">Metabacillus fastidiosus</name>
    <dbReference type="NCBI Taxonomy" id="1458"/>
    <lineage>
        <taxon>Bacteria</taxon>
        <taxon>Bacillati</taxon>
        <taxon>Bacillota</taxon>
        <taxon>Bacilli</taxon>
        <taxon>Bacillales</taxon>
        <taxon>Bacillaceae</taxon>
        <taxon>Metabacillus</taxon>
    </lineage>
</organism>
<feature type="domain" description="SsuA/THI5-like" evidence="2">
    <location>
        <begin position="52"/>
        <end position="267"/>
    </location>
</feature>
<gene>
    <name evidence="3" type="ORF">P9271_20270</name>
</gene>
<evidence type="ECO:0000313" key="3">
    <source>
        <dbReference type="EMBL" id="MED4403649.1"/>
    </source>
</evidence>